<dbReference type="PANTHER" id="PTHR11360">
    <property type="entry name" value="MONOCARBOXYLATE TRANSPORTER"/>
    <property type="match status" value="1"/>
</dbReference>
<evidence type="ECO:0008006" key="7">
    <source>
        <dbReference type="Google" id="ProtNLM"/>
    </source>
</evidence>
<protein>
    <recommendedName>
        <fullName evidence="7">Major facilitator superfamily (MFS) profile domain-containing protein</fullName>
    </recommendedName>
</protein>
<dbReference type="InterPro" id="IPR050327">
    <property type="entry name" value="Proton-linked_MCT"/>
</dbReference>
<organism evidence="5 6">
    <name type="scientific">Cochliobolus heterostrophus (strain C5 / ATCC 48332 / race O)</name>
    <name type="common">Southern corn leaf blight fungus</name>
    <name type="synonym">Bipolaris maydis</name>
    <dbReference type="NCBI Taxonomy" id="701091"/>
    <lineage>
        <taxon>Eukaryota</taxon>
        <taxon>Fungi</taxon>
        <taxon>Dikarya</taxon>
        <taxon>Ascomycota</taxon>
        <taxon>Pezizomycotina</taxon>
        <taxon>Dothideomycetes</taxon>
        <taxon>Pleosporomycetidae</taxon>
        <taxon>Pleosporales</taxon>
        <taxon>Pleosporineae</taxon>
        <taxon>Pleosporaceae</taxon>
        <taxon>Bipolaris</taxon>
    </lineage>
</organism>
<dbReference type="eggNOG" id="KOG2504">
    <property type="taxonomic scope" value="Eukaryota"/>
</dbReference>
<evidence type="ECO:0000256" key="2">
    <source>
        <dbReference type="ARBA" id="ARBA00006727"/>
    </source>
</evidence>
<dbReference type="Gene3D" id="1.20.1250.20">
    <property type="entry name" value="MFS general substrate transporter like domains"/>
    <property type="match status" value="2"/>
</dbReference>
<dbReference type="OMA" id="NPLKLGF"/>
<feature type="transmembrane region" description="Helical" evidence="4">
    <location>
        <begin position="178"/>
        <end position="197"/>
    </location>
</feature>
<dbReference type="Proteomes" id="UP000016936">
    <property type="component" value="Unassembled WGS sequence"/>
</dbReference>
<evidence type="ECO:0000256" key="1">
    <source>
        <dbReference type="ARBA" id="ARBA00004141"/>
    </source>
</evidence>
<dbReference type="OrthoDB" id="2213137at2759"/>
<feature type="transmembrane region" description="Helical" evidence="4">
    <location>
        <begin position="436"/>
        <end position="457"/>
    </location>
</feature>
<gene>
    <name evidence="5" type="ORF">COCHEDRAFT_1224926</name>
</gene>
<comment type="subcellular location">
    <subcellularLocation>
        <location evidence="1">Membrane</location>
        <topology evidence="1">Multi-pass membrane protein</topology>
    </subcellularLocation>
</comment>
<reference evidence="5 6" key="1">
    <citation type="journal article" date="2012" name="PLoS Pathog.">
        <title>Diverse lifestyles and strategies of plant pathogenesis encoded in the genomes of eighteen Dothideomycetes fungi.</title>
        <authorList>
            <person name="Ohm R.A."/>
            <person name="Feau N."/>
            <person name="Henrissat B."/>
            <person name="Schoch C.L."/>
            <person name="Horwitz B.A."/>
            <person name="Barry K.W."/>
            <person name="Condon B.J."/>
            <person name="Copeland A.C."/>
            <person name="Dhillon B."/>
            <person name="Glaser F."/>
            <person name="Hesse C.N."/>
            <person name="Kosti I."/>
            <person name="LaButti K."/>
            <person name="Lindquist E.A."/>
            <person name="Lucas S."/>
            <person name="Salamov A.A."/>
            <person name="Bradshaw R.E."/>
            <person name="Ciuffetti L."/>
            <person name="Hamelin R.C."/>
            <person name="Kema G.H.J."/>
            <person name="Lawrence C."/>
            <person name="Scott J.A."/>
            <person name="Spatafora J.W."/>
            <person name="Turgeon B.G."/>
            <person name="de Wit P.J.G.M."/>
            <person name="Zhong S."/>
            <person name="Goodwin S.B."/>
            <person name="Grigoriev I.V."/>
        </authorList>
    </citation>
    <scope>NUCLEOTIDE SEQUENCE [LARGE SCALE GENOMIC DNA]</scope>
    <source>
        <strain evidence="6">C5 / ATCC 48332 / race O</strain>
    </source>
</reference>
<dbReference type="InterPro" id="IPR036259">
    <property type="entry name" value="MFS_trans_sf"/>
</dbReference>
<feature type="region of interest" description="Disordered" evidence="3">
    <location>
        <begin position="1"/>
        <end position="98"/>
    </location>
</feature>
<dbReference type="HOGENOM" id="CLU_001265_1_2_1"/>
<dbReference type="Pfam" id="PF07690">
    <property type="entry name" value="MFS_1"/>
    <property type="match status" value="2"/>
</dbReference>
<feature type="compositionally biased region" description="Polar residues" evidence="3">
    <location>
        <begin position="71"/>
        <end position="83"/>
    </location>
</feature>
<feature type="transmembrane region" description="Helical" evidence="4">
    <location>
        <begin position="238"/>
        <end position="259"/>
    </location>
</feature>
<feature type="transmembrane region" description="Helical" evidence="4">
    <location>
        <begin position="374"/>
        <end position="395"/>
    </location>
</feature>
<accession>M2SZU3</accession>
<comment type="similarity">
    <text evidence="2">Belongs to the major facilitator superfamily. Monocarboxylate porter (TC 2.A.1.13) family.</text>
</comment>
<name>M2SZU3_COCH5</name>
<dbReference type="PANTHER" id="PTHR11360:SF287">
    <property type="entry name" value="MFS MONOCARBOXYLATE TRANSPORTER"/>
    <property type="match status" value="1"/>
</dbReference>
<evidence type="ECO:0000313" key="5">
    <source>
        <dbReference type="EMBL" id="EMD90860.1"/>
    </source>
</evidence>
<dbReference type="GO" id="GO:0022857">
    <property type="term" value="F:transmembrane transporter activity"/>
    <property type="evidence" value="ECO:0007669"/>
    <property type="project" value="InterPro"/>
</dbReference>
<dbReference type="EMBL" id="KB445577">
    <property type="protein sequence ID" value="EMD90860.1"/>
    <property type="molecule type" value="Genomic_DNA"/>
</dbReference>
<dbReference type="InterPro" id="IPR011701">
    <property type="entry name" value="MFS"/>
</dbReference>
<feature type="transmembrane region" description="Helical" evidence="4">
    <location>
        <begin position="477"/>
        <end position="500"/>
    </location>
</feature>
<keyword evidence="4" id="KW-1133">Transmembrane helix</keyword>
<feature type="transmembrane region" description="Helical" evidence="4">
    <location>
        <begin position="203"/>
        <end position="226"/>
    </location>
</feature>
<feature type="compositionally biased region" description="Low complexity" evidence="3">
    <location>
        <begin position="49"/>
        <end position="69"/>
    </location>
</feature>
<feature type="transmembrane region" description="Helical" evidence="4">
    <location>
        <begin position="271"/>
        <end position="291"/>
    </location>
</feature>
<feature type="transmembrane region" description="Helical" evidence="4">
    <location>
        <begin position="345"/>
        <end position="367"/>
    </location>
</feature>
<feature type="compositionally biased region" description="Polar residues" evidence="3">
    <location>
        <begin position="19"/>
        <end position="29"/>
    </location>
</feature>
<reference evidence="6" key="2">
    <citation type="journal article" date="2013" name="PLoS Genet.">
        <title>Comparative genome structure, secondary metabolite, and effector coding capacity across Cochliobolus pathogens.</title>
        <authorList>
            <person name="Condon B.J."/>
            <person name="Leng Y."/>
            <person name="Wu D."/>
            <person name="Bushley K.E."/>
            <person name="Ohm R.A."/>
            <person name="Otillar R."/>
            <person name="Martin J."/>
            <person name="Schackwitz W."/>
            <person name="Grimwood J."/>
            <person name="MohdZainudin N."/>
            <person name="Xue C."/>
            <person name="Wang R."/>
            <person name="Manning V.A."/>
            <person name="Dhillon B."/>
            <person name="Tu Z.J."/>
            <person name="Steffenson B.J."/>
            <person name="Salamov A."/>
            <person name="Sun H."/>
            <person name="Lowry S."/>
            <person name="LaButti K."/>
            <person name="Han J."/>
            <person name="Copeland A."/>
            <person name="Lindquist E."/>
            <person name="Barry K."/>
            <person name="Schmutz J."/>
            <person name="Baker S.E."/>
            <person name="Ciuffetti L.M."/>
            <person name="Grigoriev I.V."/>
            <person name="Zhong S."/>
            <person name="Turgeon B.G."/>
        </authorList>
    </citation>
    <scope>NUCLEOTIDE SEQUENCE [LARGE SCALE GENOMIC DNA]</scope>
    <source>
        <strain evidence="6">C5 / ATCC 48332 / race O</strain>
    </source>
</reference>
<feature type="transmembrane region" description="Helical" evidence="4">
    <location>
        <begin position="147"/>
        <end position="171"/>
    </location>
</feature>
<dbReference type="AlphaFoldDB" id="M2SZU3"/>
<feature type="compositionally biased region" description="Basic and acidic residues" evidence="3">
    <location>
        <begin position="34"/>
        <end position="48"/>
    </location>
</feature>
<evidence type="ECO:0000256" key="4">
    <source>
        <dbReference type="SAM" id="Phobius"/>
    </source>
</evidence>
<feature type="transmembrane region" description="Helical" evidence="4">
    <location>
        <begin position="312"/>
        <end position="333"/>
    </location>
</feature>
<dbReference type="GO" id="GO:0016020">
    <property type="term" value="C:membrane"/>
    <property type="evidence" value="ECO:0007669"/>
    <property type="project" value="UniProtKB-SubCell"/>
</dbReference>
<keyword evidence="4" id="KW-0472">Membrane</keyword>
<proteinExistence type="inferred from homology"/>
<feature type="transmembrane region" description="Helical" evidence="4">
    <location>
        <begin position="401"/>
        <end position="424"/>
    </location>
</feature>
<dbReference type="SUPFAM" id="SSF103473">
    <property type="entry name" value="MFS general substrate transporter"/>
    <property type="match status" value="1"/>
</dbReference>
<evidence type="ECO:0000313" key="6">
    <source>
        <dbReference type="Proteomes" id="UP000016936"/>
    </source>
</evidence>
<sequence length="503" mass="54108">MATLHSGYADKPESLLESAASQHSQSIEPSNLDHFPEKTTEKFQEKPADSSVAAPAPATTESAGTTAASNPPHSSNIQPNGVNPHQHEVDSADTDSSLPPVDTGKDAWLFLLAAFILNVLVWSFPFAYGIFQEYYSSHPPFKGQRNIAIVGTCALGFMYLSSPFVFSLLVWRPTWKRPCILVGLVIMCLSIALSSLSTTVPHLIASQGVFSAVGGALCYSPAISFVDEWFVKRKGLAFGMMWAGTGLGGVVIPLLLQAILNKYGFRTTLRIWAVVLFVATVPLYVFLKPRVPISRNPSRRSFDLSFLKTRIFLLHQFGNILQGFGYFLPALYLPTYAKSLGASNSVSALTLTLNNIAAGLGCVLMGWSVDRWHVTTCVSITTIGSTLAVFLLWGFSTHLSLLLIFCFMYGLFAGCYTTTYSGVMKALSRSHEATDATLVFSVLVAGRGIGNVLSGPVSQALIGAGQVGHVGVYASEYGPLVIFTGVSAVLGGFGCIGRALRWF</sequence>
<feature type="transmembrane region" description="Helical" evidence="4">
    <location>
        <begin position="107"/>
        <end position="127"/>
    </location>
</feature>
<evidence type="ECO:0000256" key="3">
    <source>
        <dbReference type="SAM" id="MobiDB-lite"/>
    </source>
</evidence>
<keyword evidence="6" id="KW-1185">Reference proteome</keyword>
<keyword evidence="4" id="KW-0812">Transmembrane</keyword>